<sequence>MASDPVLIAFAVRRATSSNKPVWTRIGCAYPHDTGAGLTVVLDALPTDGRIVLLERDFDDDERILRQARKRGALT</sequence>
<dbReference type="HOGENOM" id="CLU_2666154_0_0_5"/>
<dbReference type="AlphaFoldDB" id="V5SAB4"/>
<evidence type="ECO:0000313" key="1">
    <source>
        <dbReference type="EMBL" id="AHB47691.1"/>
    </source>
</evidence>
<name>V5SAB4_9HYPH</name>
<protein>
    <submittedName>
        <fullName evidence="1">Uncharacterized protein</fullName>
    </submittedName>
</protein>
<organism evidence="1 2">
    <name type="scientific">Hyphomicrobium nitrativorans NL23</name>
    <dbReference type="NCBI Taxonomy" id="1029756"/>
    <lineage>
        <taxon>Bacteria</taxon>
        <taxon>Pseudomonadati</taxon>
        <taxon>Pseudomonadota</taxon>
        <taxon>Alphaproteobacteria</taxon>
        <taxon>Hyphomicrobiales</taxon>
        <taxon>Hyphomicrobiaceae</taxon>
        <taxon>Hyphomicrobium</taxon>
    </lineage>
</organism>
<dbReference type="RefSeq" id="WP_023786119.1">
    <property type="nucleotide sequence ID" value="NC_022997.1"/>
</dbReference>
<dbReference type="EMBL" id="CP006912">
    <property type="protein sequence ID" value="AHB47691.1"/>
    <property type="molecule type" value="Genomic_DNA"/>
</dbReference>
<accession>V5SAB4</accession>
<reference evidence="1 2" key="1">
    <citation type="journal article" date="2014" name="Genome Announc.">
        <title>Complete Genome Sequence of Hyphomicrobium nitrativorans Strain NL23, a Denitrifying Bacterium Isolated from Biofilm of a Methanol-Fed Denitrification System Treating Seawater at the Montreal Biodome.</title>
        <authorList>
            <person name="Martineau C."/>
            <person name="Villeneuve C."/>
            <person name="Mauffrey F."/>
            <person name="Villemur R."/>
        </authorList>
    </citation>
    <scope>NUCLEOTIDE SEQUENCE [LARGE SCALE GENOMIC DNA]</scope>
    <source>
        <strain evidence="1">NL23</strain>
    </source>
</reference>
<dbReference type="Proteomes" id="UP000018542">
    <property type="component" value="Chromosome"/>
</dbReference>
<dbReference type="PATRIC" id="fig|1029756.8.peg.736"/>
<dbReference type="KEGG" id="hni:W911_03525"/>
<dbReference type="OrthoDB" id="7652274at2"/>
<evidence type="ECO:0000313" key="2">
    <source>
        <dbReference type="Proteomes" id="UP000018542"/>
    </source>
</evidence>
<keyword evidence="2" id="KW-1185">Reference proteome</keyword>
<gene>
    <name evidence="1" type="ORF">W911_03525</name>
</gene>
<proteinExistence type="predicted"/>